<dbReference type="InterPro" id="IPR029069">
    <property type="entry name" value="HotDog_dom_sf"/>
</dbReference>
<dbReference type="EMBL" id="OBEG01000005">
    <property type="protein sequence ID" value="SNY88108.1"/>
    <property type="molecule type" value="Genomic_DNA"/>
</dbReference>
<dbReference type="Proteomes" id="UP000219565">
    <property type="component" value="Unassembled WGS sequence"/>
</dbReference>
<name>A0A285LT82_9NOCA</name>
<accession>A0A285LT82</accession>
<protein>
    <recommendedName>
        <fullName evidence="3">Thioesterase-like superfamily protein</fullName>
    </recommendedName>
</protein>
<reference evidence="1 2" key="1">
    <citation type="submission" date="2017-09" db="EMBL/GenBank/DDBJ databases">
        <authorList>
            <person name="Ehlers B."/>
            <person name="Leendertz F.H."/>
        </authorList>
    </citation>
    <scope>NUCLEOTIDE SEQUENCE [LARGE SCALE GENOMIC DNA]</scope>
    <source>
        <strain evidence="1 2">DSM 45537</strain>
    </source>
</reference>
<dbReference type="AlphaFoldDB" id="A0A285LT82"/>
<gene>
    <name evidence="1" type="ORF">SAMN04244553_5070</name>
</gene>
<keyword evidence="2" id="KW-1185">Reference proteome</keyword>
<dbReference type="OrthoDB" id="5495835at2"/>
<sequence>MTIVQIPGRFNGPPNSGNGGYVAGRLAEHRDESAVTVMLRNPAPLDTPLRLDDGKLFDGERLIAESRAGAFERDVPGSVPREVAEVAAGSYETNDMFAHCFVCGNARGDGLRIEPGPVREGVVAAPWTPDETLPIDAALLWAALDCPGGWSVPGMLEQPALLGSMTAAVFGLPEAGEPCVVVGESHGVQGRKLYSATAVYGADERLLGRAEHIWIRLK</sequence>
<dbReference type="RefSeq" id="WP_097247063.1">
    <property type="nucleotide sequence ID" value="NZ_JAMTCU010000003.1"/>
</dbReference>
<evidence type="ECO:0008006" key="3">
    <source>
        <dbReference type="Google" id="ProtNLM"/>
    </source>
</evidence>
<dbReference type="Gene3D" id="3.10.129.10">
    <property type="entry name" value="Hotdog Thioesterase"/>
    <property type="match status" value="1"/>
</dbReference>
<evidence type="ECO:0000313" key="1">
    <source>
        <dbReference type="EMBL" id="SNY88108.1"/>
    </source>
</evidence>
<proteinExistence type="predicted"/>
<evidence type="ECO:0000313" key="2">
    <source>
        <dbReference type="Proteomes" id="UP000219565"/>
    </source>
</evidence>
<dbReference type="SUPFAM" id="SSF54637">
    <property type="entry name" value="Thioesterase/thiol ester dehydrase-isomerase"/>
    <property type="match status" value="1"/>
</dbReference>
<dbReference type="STRING" id="1379680.GCA_001612615_04318"/>
<organism evidence="1 2">
    <name type="scientific">Nocardia amikacinitolerans</name>
    <dbReference type="NCBI Taxonomy" id="756689"/>
    <lineage>
        <taxon>Bacteria</taxon>
        <taxon>Bacillati</taxon>
        <taxon>Actinomycetota</taxon>
        <taxon>Actinomycetes</taxon>
        <taxon>Mycobacteriales</taxon>
        <taxon>Nocardiaceae</taxon>
        <taxon>Nocardia</taxon>
    </lineage>
</organism>